<dbReference type="OrthoDB" id="5858611at2759"/>
<dbReference type="OMA" id="GGTIDEW"/>
<keyword evidence="2" id="KW-0472">Membrane</keyword>
<keyword evidence="5" id="KW-1185">Reference proteome</keyword>
<evidence type="ECO:0000313" key="5">
    <source>
        <dbReference type="Proteomes" id="UP000277928"/>
    </source>
</evidence>
<proteinExistence type="predicted"/>
<organism evidence="4 5">
    <name type="scientific">Litomosoides sigmodontis</name>
    <name type="common">Filarial nematode worm</name>
    <dbReference type="NCBI Taxonomy" id="42156"/>
    <lineage>
        <taxon>Eukaryota</taxon>
        <taxon>Metazoa</taxon>
        <taxon>Ecdysozoa</taxon>
        <taxon>Nematoda</taxon>
        <taxon>Chromadorea</taxon>
        <taxon>Rhabditida</taxon>
        <taxon>Spirurina</taxon>
        <taxon>Spiruromorpha</taxon>
        <taxon>Filarioidea</taxon>
        <taxon>Onchocercidae</taxon>
        <taxon>Litomosoides</taxon>
    </lineage>
</organism>
<name>A0A3P6V4P3_LITSI</name>
<dbReference type="InterPro" id="IPR058390">
    <property type="entry name" value="DUF8077"/>
</dbReference>
<evidence type="ECO:0000313" key="4">
    <source>
        <dbReference type="EMBL" id="VDK84991.1"/>
    </source>
</evidence>
<feature type="domain" description="DUF8077" evidence="3">
    <location>
        <begin position="4"/>
        <end position="40"/>
    </location>
</feature>
<evidence type="ECO:0000259" key="3">
    <source>
        <dbReference type="Pfam" id="PF26284"/>
    </source>
</evidence>
<dbReference type="Pfam" id="PF26284">
    <property type="entry name" value="DUF8077"/>
    <property type="match status" value="1"/>
</dbReference>
<protein>
    <recommendedName>
        <fullName evidence="3">DUF8077 domain-containing protein</fullName>
    </recommendedName>
</protein>
<dbReference type="AlphaFoldDB" id="A0A3P6V4P3"/>
<feature type="region of interest" description="Disordered" evidence="1">
    <location>
        <begin position="121"/>
        <end position="140"/>
    </location>
</feature>
<keyword evidence="2" id="KW-1133">Transmembrane helix</keyword>
<dbReference type="EMBL" id="UYRX01000653">
    <property type="protein sequence ID" value="VDK84991.1"/>
    <property type="molecule type" value="Genomic_DNA"/>
</dbReference>
<evidence type="ECO:0000256" key="1">
    <source>
        <dbReference type="SAM" id="MobiDB-lite"/>
    </source>
</evidence>
<dbReference type="Proteomes" id="UP000277928">
    <property type="component" value="Unassembled WGS sequence"/>
</dbReference>
<keyword evidence="2" id="KW-0812">Transmembrane</keyword>
<feature type="transmembrane region" description="Helical" evidence="2">
    <location>
        <begin position="48"/>
        <end position="70"/>
    </location>
</feature>
<gene>
    <name evidence="4" type="ORF">NLS_LOCUS6906</name>
</gene>
<sequence>MDYLRRPLLTREILSNFLNASINEFEREFGWKVSSYEQFPRFDSVTEFMNIALIPIGFTLLMLMLLLAYWSSRISRSTGGTIDEWFTTRTSGGKSTAMKRTLEIIEEQKILFAQKNGRKESRHSTVSMQTNSGISETEGYKSDHVDLSRNEITKDWEHRLSLERAPLHRTIIQSESTSTLSSTSPFRNFGGRRVSHRRLSSIDDGNYNNKRYRKKRFNSKTKRLAQQHWKLTSIALSGFGRSRRY</sequence>
<reference evidence="4 5" key="1">
    <citation type="submission" date="2018-08" db="EMBL/GenBank/DDBJ databases">
        <authorList>
            <person name="Laetsch R D."/>
            <person name="Stevens L."/>
            <person name="Kumar S."/>
            <person name="Blaxter L. M."/>
        </authorList>
    </citation>
    <scope>NUCLEOTIDE SEQUENCE [LARGE SCALE GENOMIC DNA]</scope>
</reference>
<evidence type="ECO:0000256" key="2">
    <source>
        <dbReference type="SAM" id="Phobius"/>
    </source>
</evidence>
<feature type="compositionally biased region" description="Polar residues" evidence="1">
    <location>
        <begin position="124"/>
        <end position="135"/>
    </location>
</feature>
<accession>A0A3P6V4P3</accession>